<keyword evidence="1" id="KW-0067">ATP-binding</keyword>
<keyword evidence="1" id="KW-0378">Hydrolase</keyword>
<reference evidence="1" key="1">
    <citation type="submission" date="2022-07" db="EMBL/GenBank/DDBJ databases">
        <title>Phylogenomic reconstructions and comparative analyses of Kickxellomycotina fungi.</title>
        <authorList>
            <person name="Reynolds N.K."/>
            <person name="Stajich J.E."/>
            <person name="Barry K."/>
            <person name="Grigoriev I.V."/>
            <person name="Crous P."/>
            <person name="Smith M.E."/>
        </authorList>
    </citation>
    <scope>NUCLEOTIDE SEQUENCE</scope>
    <source>
        <strain evidence="1">CBS 102833</strain>
    </source>
</reference>
<evidence type="ECO:0000313" key="2">
    <source>
        <dbReference type="Proteomes" id="UP001140096"/>
    </source>
</evidence>
<organism evidence="1 2">
    <name type="scientific">Coemansia furcata</name>
    <dbReference type="NCBI Taxonomy" id="417177"/>
    <lineage>
        <taxon>Eukaryota</taxon>
        <taxon>Fungi</taxon>
        <taxon>Fungi incertae sedis</taxon>
        <taxon>Zoopagomycota</taxon>
        <taxon>Kickxellomycotina</taxon>
        <taxon>Kickxellomycetes</taxon>
        <taxon>Kickxellales</taxon>
        <taxon>Kickxellaceae</taxon>
        <taxon>Coemansia</taxon>
    </lineage>
</organism>
<accession>A0ACC1LNB4</accession>
<gene>
    <name evidence="1" type="primary">snf21_3</name>
    <name evidence="1" type="ORF">H4S07_001600</name>
</gene>
<comment type="caution">
    <text evidence="1">The sequence shown here is derived from an EMBL/GenBank/DDBJ whole genome shotgun (WGS) entry which is preliminary data.</text>
</comment>
<dbReference type="EMBL" id="JANBUP010000281">
    <property type="protein sequence ID" value="KAJ2812149.1"/>
    <property type="molecule type" value="Genomic_DNA"/>
</dbReference>
<name>A0ACC1LNB4_9FUNG</name>
<proteinExistence type="predicted"/>
<sequence length="386" mass="43402">MTQIMTIMQDFLEWRGIRSLRLDGSTLDDECHKHMQAFNAPNSLYQVFLLSTRAGGQGLNLQTADTVVIFDSDWNPSADTQAMDCAHRIGQTKEVHILHLITRGTIEENILAHAEFKCDLNGKVIQVGKFDNKTSDVEHEDFLRLLLWSEEGENGNAKDSNDIPNSDEELNDMLAHSDEERVIFARMDKEHAAQDLQQWRDAGHTGNAPECLMTRGELPEECLYDYDPVEEQRQAEEEAMHDKRCKTKCMYYNDGLTEEQWLNALEDNNIDLDDYITEKRECQERKQQDKKQLQQHICSKLGKGDGGIDIENVSNSDDDKTFVGGASQLGTPSKPCKHSHQCSNVHHGDDVALSGVDMPLAPMAASGADYGLANLQVGCKPSHKQP</sequence>
<keyword evidence="2" id="KW-1185">Reference proteome</keyword>
<keyword evidence="1" id="KW-0547">Nucleotide-binding</keyword>
<dbReference type="Proteomes" id="UP001140096">
    <property type="component" value="Unassembled WGS sequence"/>
</dbReference>
<keyword evidence="1" id="KW-0347">Helicase</keyword>
<evidence type="ECO:0000313" key="1">
    <source>
        <dbReference type="EMBL" id="KAJ2812149.1"/>
    </source>
</evidence>
<protein>
    <submittedName>
        <fullName evidence="1">ATP-dependent DNA helicase Snf21</fullName>
    </submittedName>
</protein>